<feature type="region of interest" description="Disordered" evidence="1">
    <location>
        <begin position="377"/>
        <end position="396"/>
    </location>
</feature>
<sequence length="470" mass="52031">MPGVMSLRPVAAATKTSRRSSRLSEKITEERERVSNPPTNVKASKGHPITCIMPSLRPAAVSNSRVCRAKQVTDPWPENVKARLVGGGRVVEKVNYSSSGSEHEPSSNCLAAMVHEYMEKEESGKCGRARCNCESGSCNCVSSGLEDDDSKSSLGGELSEVLQGLAPCVDAHETALLAEVFKAMDGYANVDGQDATQERGGHGRRRRSVMKHLQISGYNAALCKSRWDHAGSFPGGDYEYIDVVFARLDGPEARLIVDIDFQGQFEIARPTSQYKHVYQALPAVYVGTSDRLLQIVNVMSEAVKRSLKKKGMFLPPWRKPEYVKAKWFSSYKRTTNGSPQSKDSVDSDIMSNMSMVAMRNTEWDKKFTNEMEREFEKAGSRQVTRDEVKNEDAEPEGVVRGANRLKHLWADVKSDVPREIHELDNMDWQPPALLPRASTRRSTSTGLTLVLREAGLIGSSRQSNNLVAAM</sequence>
<name>A0A8T0GJD7_CERPU</name>
<keyword evidence="3" id="KW-1185">Reference proteome</keyword>
<evidence type="ECO:0000313" key="2">
    <source>
        <dbReference type="EMBL" id="KAG0558354.1"/>
    </source>
</evidence>
<reference evidence="2" key="1">
    <citation type="submission" date="2020-06" db="EMBL/GenBank/DDBJ databases">
        <title>WGS assembly of Ceratodon purpureus strain R40.</title>
        <authorList>
            <person name="Carey S.B."/>
            <person name="Jenkins J."/>
            <person name="Shu S."/>
            <person name="Lovell J.T."/>
            <person name="Sreedasyam A."/>
            <person name="Maumus F."/>
            <person name="Tiley G.P."/>
            <person name="Fernandez-Pozo N."/>
            <person name="Barry K."/>
            <person name="Chen C."/>
            <person name="Wang M."/>
            <person name="Lipzen A."/>
            <person name="Daum C."/>
            <person name="Saski C.A."/>
            <person name="Payton A.C."/>
            <person name="Mcbreen J.C."/>
            <person name="Conrad R.E."/>
            <person name="Kollar L.M."/>
            <person name="Olsson S."/>
            <person name="Huttunen S."/>
            <person name="Landis J.B."/>
            <person name="Wickett N.J."/>
            <person name="Johnson M.G."/>
            <person name="Rensing S.A."/>
            <person name="Grimwood J."/>
            <person name="Schmutz J."/>
            <person name="Mcdaniel S.F."/>
        </authorList>
    </citation>
    <scope>NUCLEOTIDE SEQUENCE</scope>
    <source>
        <strain evidence="2">R40</strain>
    </source>
</reference>
<feature type="compositionally biased region" description="Basic and acidic residues" evidence="1">
    <location>
        <begin position="377"/>
        <end position="392"/>
    </location>
</feature>
<feature type="region of interest" description="Disordered" evidence="1">
    <location>
        <begin position="1"/>
        <end position="48"/>
    </location>
</feature>
<dbReference type="Proteomes" id="UP000822688">
    <property type="component" value="Chromosome 10"/>
</dbReference>
<evidence type="ECO:0000313" key="3">
    <source>
        <dbReference type="Proteomes" id="UP000822688"/>
    </source>
</evidence>
<comment type="caution">
    <text evidence="2">The sequence shown here is derived from an EMBL/GenBank/DDBJ whole genome shotgun (WGS) entry which is preliminary data.</text>
</comment>
<dbReference type="InterPro" id="IPR006502">
    <property type="entry name" value="PDDEXK-like"/>
</dbReference>
<evidence type="ECO:0000256" key="1">
    <source>
        <dbReference type="SAM" id="MobiDB-lite"/>
    </source>
</evidence>
<accession>A0A8T0GJD7</accession>
<dbReference type="NCBIfam" id="TIGR01615">
    <property type="entry name" value="A_thal_3542"/>
    <property type="match status" value="1"/>
</dbReference>
<proteinExistence type="predicted"/>
<dbReference type="PANTHER" id="PTHR31579:SF1">
    <property type="entry name" value="OS03G0796600 PROTEIN"/>
    <property type="match status" value="1"/>
</dbReference>
<dbReference type="AlphaFoldDB" id="A0A8T0GJD7"/>
<gene>
    <name evidence="2" type="ORF">KC19_10G022000</name>
</gene>
<dbReference type="Pfam" id="PF04720">
    <property type="entry name" value="PDDEXK_6"/>
    <property type="match status" value="1"/>
</dbReference>
<protein>
    <submittedName>
        <fullName evidence="2">Uncharacterized protein</fullName>
    </submittedName>
</protein>
<feature type="compositionally biased region" description="Basic and acidic residues" evidence="1">
    <location>
        <begin position="22"/>
        <end position="34"/>
    </location>
</feature>
<dbReference type="PANTHER" id="PTHR31579">
    <property type="entry name" value="OS03G0796600 PROTEIN"/>
    <property type="match status" value="1"/>
</dbReference>
<organism evidence="2 3">
    <name type="scientific">Ceratodon purpureus</name>
    <name type="common">Fire moss</name>
    <name type="synonym">Dicranum purpureum</name>
    <dbReference type="NCBI Taxonomy" id="3225"/>
    <lineage>
        <taxon>Eukaryota</taxon>
        <taxon>Viridiplantae</taxon>
        <taxon>Streptophyta</taxon>
        <taxon>Embryophyta</taxon>
        <taxon>Bryophyta</taxon>
        <taxon>Bryophytina</taxon>
        <taxon>Bryopsida</taxon>
        <taxon>Dicranidae</taxon>
        <taxon>Pseudoditrichales</taxon>
        <taxon>Ditrichaceae</taxon>
        <taxon>Ceratodon</taxon>
    </lineage>
</organism>
<dbReference type="EMBL" id="CM026431">
    <property type="protein sequence ID" value="KAG0558354.1"/>
    <property type="molecule type" value="Genomic_DNA"/>
</dbReference>